<reference evidence="1" key="1">
    <citation type="submission" date="2020-10" db="EMBL/GenBank/DDBJ databases">
        <authorList>
            <person name="Gilroy R."/>
        </authorList>
    </citation>
    <scope>NUCLEOTIDE SEQUENCE</scope>
    <source>
        <strain evidence="1">CHK189-12415</strain>
    </source>
</reference>
<dbReference type="Pfam" id="PF06940">
    <property type="entry name" value="DUF1287"/>
    <property type="match status" value="1"/>
</dbReference>
<dbReference type="AlphaFoldDB" id="A0A9D1J5U5"/>
<dbReference type="Proteomes" id="UP000824241">
    <property type="component" value="Unassembled WGS sequence"/>
</dbReference>
<reference evidence="1" key="2">
    <citation type="journal article" date="2021" name="PeerJ">
        <title>Extensive microbial diversity within the chicken gut microbiome revealed by metagenomics and culture.</title>
        <authorList>
            <person name="Gilroy R."/>
            <person name="Ravi A."/>
            <person name="Getino M."/>
            <person name="Pursley I."/>
            <person name="Horton D.L."/>
            <person name="Alikhan N.F."/>
            <person name="Baker D."/>
            <person name="Gharbi K."/>
            <person name="Hall N."/>
            <person name="Watson M."/>
            <person name="Adriaenssens E.M."/>
            <person name="Foster-Nyarko E."/>
            <person name="Jarju S."/>
            <person name="Secka A."/>
            <person name="Antonio M."/>
            <person name="Oren A."/>
            <person name="Chaudhuri R.R."/>
            <person name="La Ragione R."/>
            <person name="Hildebrand F."/>
            <person name="Pallen M.J."/>
        </authorList>
    </citation>
    <scope>NUCLEOTIDE SEQUENCE</scope>
    <source>
        <strain evidence="1">CHK189-12415</strain>
    </source>
</reference>
<dbReference type="EMBL" id="DVHA01000245">
    <property type="protein sequence ID" value="HIR61419.1"/>
    <property type="molecule type" value="Genomic_DNA"/>
</dbReference>
<organism evidence="1 2">
    <name type="scientific">Candidatus Faecivivens stercoravium</name>
    <dbReference type="NCBI Taxonomy" id="2840803"/>
    <lineage>
        <taxon>Bacteria</taxon>
        <taxon>Bacillati</taxon>
        <taxon>Bacillota</taxon>
        <taxon>Clostridia</taxon>
        <taxon>Eubacteriales</taxon>
        <taxon>Oscillospiraceae</taxon>
        <taxon>Oscillospiraceae incertae sedis</taxon>
        <taxon>Candidatus Faecivivens</taxon>
    </lineage>
</organism>
<accession>A0A9D1J5U5</accession>
<proteinExistence type="predicted"/>
<evidence type="ECO:0000313" key="2">
    <source>
        <dbReference type="Proteomes" id="UP000824241"/>
    </source>
</evidence>
<sequence length="221" mass="25378">MKAKRRIRLLLILCLLVMVGVGGYALFRYQNTSAERLPDRYDGVIEQIHSAADEDRDGMDDQTDILEGALHYVASRPKYKSRYYQTGYPDDGYGVCTDVVAYALRYAGYDLMALIEADIQANPNDYNIEEPDIHIDFRRVRNLKVYFAHAALSLTTDVSAIEEWQGGDIVIFQNHIGIVSDRRNRDGVPYVIHHNGPWQKTYEQDILEDRDDIAGHYRMAE</sequence>
<gene>
    <name evidence="1" type="ORF">IAB37_07605</name>
</gene>
<dbReference type="InterPro" id="IPR009706">
    <property type="entry name" value="DUF1287"/>
</dbReference>
<evidence type="ECO:0000313" key="1">
    <source>
        <dbReference type="EMBL" id="HIR61419.1"/>
    </source>
</evidence>
<protein>
    <submittedName>
        <fullName evidence="1">DUF1287 domain-containing protein</fullName>
    </submittedName>
</protein>
<comment type="caution">
    <text evidence="1">The sequence shown here is derived from an EMBL/GenBank/DDBJ whole genome shotgun (WGS) entry which is preliminary data.</text>
</comment>
<name>A0A9D1J5U5_9FIRM</name>